<feature type="binding site" evidence="10">
    <location>
        <position position="62"/>
    </location>
    <ligand>
        <name>NAD(+)</name>
        <dbReference type="ChEBI" id="CHEBI:57540"/>
    </ligand>
</feature>
<gene>
    <name evidence="10" type="primary">ldh</name>
    <name evidence="15" type="ORF">AV541_05200</name>
</gene>
<evidence type="ECO:0000256" key="4">
    <source>
        <dbReference type="ARBA" id="ARBA00012967"/>
    </source>
</evidence>
<accession>A0A109QJS8</accession>
<evidence type="ECO:0000256" key="7">
    <source>
        <dbReference type="ARBA" id="ARBA00023002"/>
    </source>
</evidence>
<dbReference type="Gene3D" id="3.90.110.10">
    <property type="entry name" value="Lactate dehydrogenase/glycoside hydrolase, family 4, C-terminal"/>
    <property type="match status" value="1"/>
</dbReference>
<sequence>MKVGIVGSGMVGSATAYALVLLGVAREVVLVDLDRKLAQAHAEDILHATPFAHPVWVRAGSYGDLEGAKVVVIAAGVAQRPGETRLQLLDRNAQVFAQVVPRVLEAAPEAVLLVATNPVDVMTQVAYRLSGLPPGRVVGSGTILDTARFRALLAEHLEVAPQSVHAYVLGEHGDSEVLVWSSAQVGGVPLLAFAEARGRALSPEDRARIDEGVRRAAYRIIEGKGATYYGIGAGLARLVRAILTDEKGVYTVSAFTPEVEGVLEVSLSLPRILGAGGVEGTVYPSLNAEEREALRRSAEILKEAAFALGF</sequence>
<dbReference type="PANTHER" id="PTHR43128">
    <property type="entry name" value="L-2-HYDROXYCARBOXYLATE DEHYDROGENASE (NAD(P)(+))"/>
    <property type="match status" value="1"/>
</dbReference>
<comment type="similarity">
    <text evidence="2 10">Belongs to the LDH/MDH superfamily. LDH family.</text>
</comment>
<dbReference type="EMBL" id="CP014141">
    <property type="protein sequence ID" value="AMA75562.1"/>
    <property type="molecule type" value="Genomic_DNA"/>
</dbReference>
<dbReference type="Pfam" id="PF00056">
    <property type="entry name" value="Ldh_1_N"/>
    <property type="match status" value="1"/>
</dbReference>
<dbReference type="NCBIfam" id="TIGR01771">
    <property type="entry name" value="L-LDH-NAD"/>
    <property type="match status" value="1"/>
</dbReference>
<evidence type="ECO:0000313" key="16">
    <source>
        <dbReference type="Proteomes" id="UP000061630"/>
    </source>
</evidence>
<dbReference type="InterPro" id="IPR011304">
    <property type="entry name" value="L-lactate_DH"/>
</dbReference>
<feature type="active site" description="Proton acceptor" evidence="10 11">
    <location>
        <position position="172"/>
    </location>
</feature>
<feature type="binding site" evidence="10">
    <location>
        <position position="85"/>
    </location>
    <ligand>
        <name>substrate</name>
    </ligand>
</feature>
<dbReference type="EC" id="1.1.1.27" evidence="4 10"/>
<comment type="function">
    <text evidence="10">Catalyzes the conversion of lactate to pyruvate.</text>
</comment>
<comment type="subcellular location">
    <subcellularLocation>
        <location evidence="10">Cytoplasm</location>
    </subcellularLocation>
</comment>
<dbReference type="GO" id="GO:0006096">
    <property type="term" value="P:glycolytic process"/>
    <property type="evidence" value="ECO:0007669"/>
    <property type="project" value="UniProtKB-UniRule"/>
</dbReference>
<evidence type="ECO:0000256" key="10">
    <source>
        <dbReference type="HAMAP-Rule" id="MF_00488"/>
    </source>
</evidence>
<name>A0A109QJS8_9DEIN</name>
<evidence type="ECO:0000259" key="14">
    <source>
        <dbReference type="Pfam" id="PF02866"/>
    </source>
</evidence>
<feature type="binding site" evidence="10">
    <location>
        <position position="227"/>
    </location>
    <ligand>
        <name>substrate</name>
    </ligand>
</feature>
<comment type="activity regulation">
    <text evidence="10">Allosterically activated by fructose 1,6-bisphosphate (FBP).</text>
</comment>
<dbReference type="PROSITE" id="PS00064">
    <property type="entry name" value="L_LDH"/>
    <property type="match status" value="1"/>
</dbReference>
<protein>
    <recommendedName>
        <fullName evidence="5 10">L-lactate dehydrogenase</fullName>
        <shortName evidence="10">L-LDH</shortName>
        <ecNumber evidence="4 10">1.1.1.27</ecNumber>
    </recommendedName>
</protein>
<feature type="binding site" evidence="10 12">
    <location>
        <position position="32"/>
    </location>
    <ligand>
        <name>NAD(+)</name>
        <dbReference type="ChEBI" id="CHEBI:57540"/>
    </ligand>
</feature>
<feature type="binding site" evidence="10">
    <location>
        <position position="165"/>
    </location>
    <ligand>
        <name>beta-D-fructose 1,6-bisphosphate</name>
        <dbReference type="ChEBI" id="CHEBI:32966"/>
        <note>allosteric activator</note>
    </ligand>
</feature>
<evidence type="ECO:0000256" key="9">
    <source>
        <dbReference type="ARBA" id="ARBA00049258"/>
    </source>
</evidence>
<evidence type="ECO:0000256" key="12">
    <source>
        <dbReference type="PIRSR" id="PIRSR000102-3"/>
    </source>
</evidence>
<dbReference type="PRINTS" id="PR00086">
    <property type="entry name" value="LLDHDRGNASE"/>
</dbReference>
<dbReference type="PIRSF" id="PIRSF000102">
    <property type="entry name" value="Lac_mal_DH"/>
    <property type="match status" value="1"/>
</dbReference>
<dbReference type="InterPro" id="IPR022383">
    <property type="entry name" value="Lactate/malate_DH_C"/>
</dbReference>
<feature type="domain" description="Lactate/malate dehydrogenase N-terminal" evidence="13">
    <location>
        <begin position="1"/>
        <end position="139"/>
    </location>
</feature>
<feature type="domain" description="Lactate/malate dehydrogenase C-terminal" evidence="14">
    <location>
        <begin position="142"/>
        <end position="303"/>
    </location>
</feature>
<evidence type="ECO:0000256" key="3">
    <source>
        <dbReference type="ARBA" id="ARBA00011881"/>
    </source>
</evidence>
<evidence type="ECO:0000313" key="15">
    <source>
        <dbReference type="EMBL" id="AMA75562.1"/>
    </source>
</evidence>
<dbReference type="UniPathway" id="UPA00554">
    <property type="reaction ID" value="UER00611"/>
</dbReference>
<dbReference type="PANTHER" id="PTHR43128:SF16">
    <property type="entry name" value="L-LACTATE DEHYDROGENASE"/>
    <property type="match status" value="1"/>
</dbReference>
<evidence type="ECO:0000256" key="2">
    <source>
        <dbReference type="ARBA" id="ARBA00006054"/>
    </source>
</evidence>
<dbReference type="GO" id="GO:0004459">
    <property type="term" value="F:L-lactate dehydrogenase (NAD+) activity"/>
    <property type="evidence" value="ECO:0007669"/>
    <property type="project" value="UniProtKB-UniRule"/>
</dbReference>
<organism evidence="15 16">
    <name type="scientific">Thermus parvatiensis</name>
    <dbReference type="NCBI Taxonomy" id="456163"/>
    <lineage>
        <taxon>Bacteria</taxon>
        <taxon>Thermotogati</taxon>
        <taxon>Deinococcota</taxon>
        <taxon>Deinococci</taxon>
        <taxon>Thermales</taxon>
        <taxon>Thermaceae</taxon>
        <taxon>Thermus</taxon>
    </lineage>
</organism>
<keyword evidence="8 10" id="KW-0520">NAD</keyword>
<feature type="binding site" evidence="10">
    <location>
        <begin position="115"/>
        <end position="117"/>
    </location>
    <ligand>
        <name>NAD(+)</name>
        <dbReference type="ChEBI" id="CHEBI:57540"/>
    </ligand>
</feature>
<keyword evidence="10" id="KW-0597">Phosphoprotein</keyword>
<comment type="caution">
    <text evidence="10">Lacks conserved residue(s) required for the propagation of feature annotation.</text>
</comment>
<feature type="binding site" evidence="10">
    <location>
        <begin position="76"/>
        <end position="77"/>
    </location>
    <ligand>
        <name>NAD(+)</name>
        <dbReference type="ChEBI" id="CHEBI:57540"/>
    </ligand>
</feature>
<feature type="binding site" evidence="10">
    <location>
        <begin position="117"/>
        <end position="120"/>
    </location>
    <ligand>
        <name>substrate</name>
    </ligand>
</feature>
<dbReference type="RefSeq" id="WP_060384410.1">
    <property type="nucleotide sequence ID" value="NZ_CP014141.1"/>
</dbReference>
<dbReference type="Pfam" id="PF02866">
    <property type="entry name" value="Ldh_1_C"/>
    <property type="match status" value="1"/>
</dbReference>
<dbReference type="Proteomes" id="UP000061630">
    <property type="component" value="Chromosome"/>
</dbReference>
<keyword evidence="7 10" id="KW-0560">Oxidoreductase</keyword>
<feature type="modified residue" description="Phosphotyrosine" evidence="10">
    <location>
        <position position="218"/>
    </location>
</feature>
<dbReference type="NCBIfam" id="NF000824">
    <property type="entry name" value="PRK00066.1"/>
    <property type="match status" value="1"/>
</dbReference>
<dbReference type="InterPro" id="IPR001236">
    <property type="entry name" value="Lactate/malate_DH_N"/>
</dbReference>
<keyword evidence="6 10" id="KW-0021">Allosteric enzyme</keyword>
<feature type="binding site" evidence="12">
    <location>
        <begin position="7"/>
        <end position="12"/>
    </location>
    <ligand>
        <name>NAD(+)</name>
        <dbReference type="ChEBI" id="CHEBI:57540"/>
    </ligand>
</feature>
<feature type="binding site" evidence="10">
    <location>
        <position position="11"/>
    </location>
    <ligand>
        <name>NAD(+)</name>
        <dbReference type="ChEBI" id="CHEBI:57540"/>
    </ligand>
</feature>
<dbReference type="KEGG" id="tpar:AV541_05200"/>
<feature type="binding site" evidence="10">
    <location>
        <position position="150"/>
    </location>
    <ligand>
        <name>beta-D-fructose 1,6-bisphosphate</name>
        <dbReference type="ChEBI" id="CHEBI:32966"/>
        <note>allosteric activator</note>
    </ligand>
</feature>
<dbReference type="GO" id="GO:0006089">
    <property type="term" value="P:lactate metabolic process"/>
    <property type="evidence" value="ECO:0007669"/>
    <property type="project" value="TreeGrafter"/>
</dbReference>
<comment type="catalytic activity">
    <reaction evidence="9 10">
        <text>(S)-lactate + NAD(+) = pyruvate + NADH + H(+)</text>
        <dbReference type="Rhea" id="RHEA:23444"/>
        <dbReference type="ChEBI" id="CHEBI:15361"/>
        <dbReference type="ChEBI" id="CHEBI:15378"/>
        <dbReference type="ChEBI" id="CHEBI:16651"/>
        <dbReference type="ChEBI" id="CHEBI:57540"/>
        <dbReference type="ChEBI" id="CHEBI:57945"/>
        <dbReference type="EC" id="1.1.1.27"/>
    </reaction>
</comment>
<evidence type="ECO:0000256" key="11">
    <source>
        <dbReference type="PIRSR" id="PIRSR000102-1"/>
    </source>
</evidence>
<feature type="binding site" evidence="10">
    <location>
        <begin position="145"/>
        <end position="148"/>
    </location>
    <ligand>
        <name>substrate</name>
    </ligand>
</feature>
<evidence type="ECO:0000259" key="13">
    <source>
        <dbReference type="Pfam" id="PF00056"/>
    </source>
</evidence>
<feature type="binding site" evidence="10">
    <location>
        <position position="140"/>
    </location>
    <ligand>
        <name>NAD(+)</name>
        <dbReference type="ChEBI" id="CHEBI:57540"/>
    </ligand>
</feature>
<evidence type="ECO:0000256" key="5">
    <source>
        <dbReference type="ARBA" id="ARBA00016495"/>
    </source>
</evidence>
<keyword evidence="10" id="KW-0963">Cytoplasm</keyword>
<comment type="pathway">
    <text evidence="1 10">Fermentation; pyruvate fermentation to lactate; (S)-lactate from pyruvate: step 1/1.</text>
</comment>
<reference evidence="15 16" key="1">
    <citation type="submission" date="2016-01" db="EMBL/GenBank/DDBJ databases">
        <title>Genome sequence of Thermus parvatiensis, a thermophile isolated from a hot water spring.</title>
        <authorList>
            <person name="Tripathi C."/>
            <person name="Lal R."/>
        </authorList>
    </citation>
    <scope>NUCLEOTIDE SEQUENCE [LARGE SCALE GENOMIC DNA]</scope>
    <source>
        <strain evidence="15 16">RL</strain>
    </source>
</reference>
<evidence type="ECO:0000256" key="8">
    <source>
        <dbReference type="ARBA" id="ARBA00023027"/>
    </source>
</evidence>
<feature type="binding site" evidence="10">
    <location>
        <position position="79"/>
    </location>
    <ligand>
        <name>substrate</name>
    </ligand>
</feature>
<dbReference type="HAMAP" id="MF_00488">
    <property type="entry name" value="Lactate_dehydrog"/>
    <property type="match status" value="1"/>
</dbReference>
<dbReference type="AlphaFoldDB" id="A0A109QJS8"/>
<dbReference type="InterPro" id="IPR036291">
    <property type="entry name" value="NAD(P)-bd_dom_sf"/>
</dbReference>
<dbReference type="GO" id="GO:0005737">
    <property type="term" value="C:cytoplasm"/>
    <property type="evidence" value="ECO:0007669"/>
    <property type="project" value="UniProtKB-SubCell"/>
</dbReference>
<dbReference type="Gene3D" id="3.40.50.720">
    <property type="entry name" value="NAD(P)-binding Rossmann-like Domain"/>
    <property type="match status" value="1"/>
</dbReference>
<dbReference type="SUPFAM" id="SSF51735">
    <property type="entry name" value="NAD(P)-binding Rossmann-fold domains"/>
    <property type="match status" value="1"/>
</dbReference>
<dbReference type="InterPro" id="IPR015955">
    <property type="entry name" value="Lactate_DH/Glyco_Ohase_4_C"/>
</dbReference>
<dbReference type="CDD" id="cd05292">
    <property type="entry name" value="LDH_2"/>
    <property type="match status" value="1"/>
</dbReference>
<dbReference type="InterPro" id="IPR001557">
    <property type="entry name" value="L-lactate/malate_DH"/>
</dbReference>
<dbReference type="InterPro" id="IPR018177">
    <property type="entry name" value="L-lactate_DH_AS"/>
</dbReference>
<dbReference type="SUPFAM" id="SSF56327">
    <property type="entry name" value="LDH C-terminal domain-like"/>
    <property type="match status" value="1"/>
</dbReference>
<feature type="binding site" evidence="12">
    <location>
        <position position="92"/>
    </location>
    <ligand>
        <name>NAD(+)</name>
        <dbReference type="ChEBI" id="CHEBI:57540"/>
    </ligand>
</feature>
<evidence type="ECO:0000256" key="6">
    <source>
        <dbReference type="ARBA" id="ARBA00022533"/>
    </source>
</evidence>
<proteinExistence type="inferred from homology"/>
<evidence type="ECO:0000256" key="1">
    <source>
        <dbReference type="ARBA" id="ARBA00004843"/>
    </source>
</evidence>
<comment type="subunit">
    <text evidence="3 10">Homotetramer.</text>
</comment>